<evidence type="ECO:0000256" key="1">
    <source>
        <dbReference type="ARBA" id="ARBA00022737"/>
    </source>
</evidence>
<evidence type="ECO:0000313" key="6">
    <source>
        <dbReference type="EMBL" id="SFF06000.1"/>
    </source>
</evidence>
<dbReference type="Proteomes" id="UP000199477">
    <property type="component" value="Unassembled WGS sequence"/>
</dbReference>
<dbReference type="Pfam" id="PF20148">
    <property type="entry name" value="DUF6531"/>
    <property type="match status" value="1"/>
</dbReference>
<feature type="region of interest" description="Disordered" evidence="2">
    <location>
        <begin position="1455"/>
        <end position="1482"/>
    </location>
</feature>
<sequence>MFGFARSSLAAMFLGFLALVLLFAPGESRAAQNWRAPDSNGPCYNAWFNSKAEAVDCINNWVAVYDYTVSFIGNVNKGAIPNGYTLAYGYYYSPHTTIGNEIVEYQCNQDAIWDDTTHQCLSAGPYSPPKNLGNGAGCDGGEGQGDCSKANGAPQAPLPPVMAGDPINTATGNKYEEAEDFSDGSWLTFRRFYNSSTAATSNAMGANWRHSFDRTVQYFPGDTASVAIVSRPDGKRETFKKVGNGAWTTDSDINDRLFETDDTQGQPSSFSLFVAALRHTEVYDSMGRLQSVKDITGRGVTLTYSTAQTSAAVAPGAGFLLSVADSAGRELGFTYNGKGQLVQFTSPDGSSWAYAYDTIGNLTSVKYPDTKMRQYVYNESSLTGGANLPSAMTGVIDEAATRYENSTFDASGRATGSAFSNGIGSVQIAYNSDGTSSVTYPLGGVSSLGFAAASGLARVASLDQPCGSDCGQWWKTREYDANANPAKYVDFNGNTTITVYNSANLRAQQVDAQGQSSQRTINTTWDTALRVPLSRSMLDGNGNPVTKTGWVYNAIGQALARCEVDPAIAGAAAYVCAVTGVVPAGVRRWTYAYCDAVDSTQCPLVGLLLNVTGPRTDLTSTTHYSYYLSIDESGCGMVGGVCHRAGDLYQVTDALGHVSTIVAYDKNGRVVRVRDANGVVTDSTYHARGWLLTRTVRANANGAPSSNDATTQIGYTPYGAVASVTDPDGVQVTYTYDAAHRLTDITDALGNRIHYTLDGAGNKTKEETFDASNTLRRSLARSYNTLGQLTGIKDGLNRTVFDASFTDSYDANGNLVRSADALGVQRKQGYDALNRLVSTLDNYNGTDTATQNTQSVFAYGPRDELQGVSDPDGLNTTYDYDGLGNATAVHSPDTGTSSFVYDAAGNRIQATDARNVVSHSTYDALNRLTATTYQTSAENVSYRYDEADSVTGCVGSYPVGRLTSVVETAVTTVYCYDARGNVVTKRQSQGTNVDTVSYTYTVADRLASIGAPDGTATQYGRDGAGRINAVTVLTPGAGGAGAGNVVTNVSYLPFGPILSYTLGNGQTITRTYDANYAVMDVVSPALNLHFARDAMGNITALGNASGANPAIETYSYDPLYRLTGLKDAQGQAIEAYTYNKTGDRLSKTSNGLATGTYGYQAGTHWLTSIGSSARTYDANGNTTGTSSGGDTFGYGYNDRNRMAVVQRNGQTVANYTYNAMGERVAKAATANQRFAYDEGSQLIGEYGASSRSYVWLDNLPVSVVDTTGGTSTVSYVHADALGTPRVVTEGTGAVVWQWSYQANPFGEKAASTVGMGLNLRFRGQYYDIESGLHNNTHRDYESASGRYLQGDPIGLAGGLGVYVYVGNSPLKAIDPLGLAPGDWYPSISAAGMAAVGDVINASISSNLEYGGTIYRTWDGGYSYTEPNIGTATYVDTGTAPLFHAKVGDYHTHGAPSGSPWDDDFTEQDTNSNDNGGENGGPIYGFLGTTHGETKMYYRGDTVLLSSPKTPPYGRCL</sequence>
<dbReference type="PRINTS" id="PR00394">
    <property type="entry name" value="RHSPROTEIN"/>
</dbReference>
<proteinExistence type="predicted"/>
<dbReference type="Pfam" id="PF05593">
    <property type="entry name" value="RHS_repeat"/>
    <property type="match status" value="3"/>
</dbReference>
<evidence type="ECO:0000313" key="7">
    <source>
        <dbReference type="Proteomes" id="UP000199477"/>
    </source>
</evidence>
<evidence type="ECO:0000259" key="4">
    <source>
        <dbReference type="Pfam" id="PF20148"/>
    </source>
</evidence>
<evidence type="ECO:0000256" key="2">
    <source>
        <dbReference type="SAM" id="MobiDB-lite"/>
    </source>
</evidence>
<feature type="domain" description="Teneurin-like YD-shell" evidence="5">
    <location>
        <begin position="1086"/>
        <end position="1351"/>
    </location>
</feature>
<dbReference type="PANTHER" id="PTHR32305:SF15">
    <property type="entry name" value="PROTEIN RHSA-RELATED"/>
    <property type="match status" value="1"/>
</dbReference>
<dbReference type="STRING" id="500610.SAMN02799615_02345"/>
<feature type="domain" description="DUF4329" evidence="3">
    <location>
        <begin position="1392"/>
        <end position="1494"/>
    </location>
</feature>
<evidence type="ECO:0000259" key="3">
    <source>
        <dbReference type="Pfam" id="PF14220"/>
    </source>
</evidence>
<dbReference type="InterPro" id="IPR031325">
    <property type="entry name" value="RHS_repeat"/>
</dbReference>
<dbReference type="Gene3D" id="2.180.10.10">
    <property type="entry name" value="RHS repeat-associated core"/>
    <property type="match status" value="4"/>
</dbReference>
<gene>
    <name evidence="6" type="ORF">SAMN02799615_02345</name>
</gene>
<keyword evidence="1" id="KW-0677">Repeat</keyword>
<dbReference type="EMBL" id="FONH01000006">
    <property type="protein sequence ID" value="SFF06000.1"/>
    <property type="molecule type" value="Genomic_DNA"/>
</dbReference>
<dbReference type="InterPro" id="IPR022385">
    <property type="entry name" value="Rhs_assc_core"/>
</dbReference>
<dbReference type="Pfam" id="PF25023">
    <property type="entry name" value="TEN_YD-shell"/>
    <property type="match status" value="2"/>
</dbReference>
<protein>
    <submittedName>
        <fullName evidence="6">RHS repeat-associated core domain-containing protein</fullName>
    </submittedName>
</protein>
<accession>A0A1I2FN11</accession>
<dbReference type="InterPro" id="IPR056823">
    <property type="entry name" value="TEN-like_YD-shell"/>
</dbReference>
<dbReference type="InterPro" id="IPR045351">
    <property type="entry name" value="DUF6531"/>
</dbReference>
<dbReference type="InterPro" id="IPR025479">
    <property type="entry name" value="DUF4329"/>
</dbReference>
<dbReference type="InterPro" id="IPR006530">
    <property type="entry name" value="YD"/>
</dbReference>
<feature type="domain" description="DUF6531" evidence="4">
    <location>
        <begin position="164"/>
        <end position="239"/>
    </location>
</feature>
<dbReference type="NCBIfam" id="TIGR03696">
    <property type="entry name" value="Rhs_assc_core"/>
    <property type="match status" value="1"/>
</dbReference>
<feature type="domain" description="Teneurin-like YD-shell" evidence="5">
    <location>
        <begin position="774"/>
        <end position="947"/>
    </location>
</feature>
<dbReference type="PANTHER" id="PTHR32305">
    <property type="match status" value="1"/>
</dbReference>
<dbReference type="NCBIfam" id="TIGR01643">
    <property type="entry name" value="YD_repeat_2x"/>
    <property type="match status" value="5"/>
</dbReference>
<dbReference type="Pfam" id="PF14220">
    <property type="entry name" value="DUF4329"/>
    <property type="match status" value="1"/>
</dbReference>
<name>A0A1I2FN11_9GAMM</name>
<dbReference type="InterPro" id="IPR050708">
    <property type="entry name" value="T6SS_VgrG/RHS"/>
</dbReference>
<evidence type="ECO:0000259" key="5">
    <source>
        <dbReference type="Pfam" id="PF25023"/>
    </source>
</evidence>
<organism evidence="6 7">
    <name type="scientific">Dyella marensis</name>
    <dbReference type="NCBI Taxonomy" id="500610"/>
    <lineage>
        <taxon>Bacteria</taxon>
        <taxon>Pseudomonadati</taxon>
        <taxon>Pseudomonadota</taxon>
        <taxon>Gammaproteobacteria</taxon>
        <taxon>Lysobacterales</taxon>
        <taxon>Rhodanobacteraceae</taxon>
        <taxon>Dyella</taxon>
    </lineage>
</organism>
<reference evidence="7" key="1">
    <citation type="submission" date="2016-10" db="EMBL/GenBank/DDBJ databases">
        <authorList>
            <person name="Varghese N."/>
            <person name="Submissions S."/>
        </authorList>
    </citation>
    <scope>NUCLEOTIDE SEQUENCE [LARGE SCALE GENOMIC DNA]</scope>
    <source>
        <strain evidence="7">UNC178MFTsu3.1</strain>
    </source>
</reference>
<keyword evidence="7" id="KW-1185">Reference proteome</keyword>